<evidence type="ECO:0000313" key="5">
    <source>
        <dbReference type="Proteomes" id="UP001596328"/>
    </source>
</evidence>
<dbReference type="InterPro" id="IPR050738">
    <property type="entry name" value="Sulfatase"/>
</dbReference>
<sequence length="360" mass="39983">MRVDGLPNVVVLCLDTLRKDYYDEFAPRTRSLATTRFEGMRAMASWSVPSHASMVTGKLPREHGRHAWNQRMDVPVEETWFDRIPDYRRVGVSANVYAGPVFGFDSLFDSFTAISRSKWFARGMDVQEHIDTRETDGLRAQAEFLKTALAHDRPVESVLNGLVLKADDLFQRLPVEKPLDFGGKSIARALERELADDRDAPVFAFANVMEVHNPHLAFRGMDGDLYDAPKTFTDADFEIWDVNAAGGSGYESEIRAVRELYRAGADYVDRLVTGIVHDVQRETSRDTVFVVTADHGENLGFAADEGMIHHTSSLSEALLHVPFDVIDPRQADDVTVPGLASHADLGPIVEAIVAGDSLHG</sequence>
<accession>A0ABD5S3Z9</accession>
<evidence type="ECO:0000256" key="2">
    <source>
        <dbReference type="ARBA" id="ARBA00022801"/>
    </source>
</evidence>
<evidence type="ECO:0000256" key="1">
    <source>
        <dbReference type="ARBA" id="ARBA00008779"/>
    </source>
</evidence>
<organism evidence="4 5">
    <name type="scientific">Halobium palmae</name>
    <dbReference type="NCBI Taxonomy" id="1776492"/>
    <lineage>
        <taxon>Archaea</taxon>
        <taxon>Methanobacteriati</taxon>
        <taxon>Methanobacteriota</taxon>
        <taxon>Stenosarchaea group</taxon>
        <taxon>Halobacteria</taxon>
        <taxon>Halobacteriales</taxon>
        <taxon>Haloferacaceae</taxon>
        <taxon>Halobium</taxon>
    </lineage>
</organism>
<gene>
    <name evidence="4" type="ORF">ACFQE1_15410</name>
</gene>
<keyword evidence="5" id="KW-1185">Reference proteome</keyword>
<feature type="domain" description="Sulfatase N-terminal" evidence="3">
    <location>
        <begin position="7"/>
        <end position="347"/>
    </location>
</feature>
<dbReference type="Proteomes" id="UP001596328">
    <property type="component" value="Unassembled WGS sequence"/>
</dbReference>
<keyword evidence="2" id="KW-0378">Hydrolase</keyword>
<dbReference type="Pfam" id="PF00884">
    <property type="entry name" value="Sulfatase"/>
    <property type="match status" value="1"/>
</dbReference>
<comment type="caution">
    <text evidence="4">The sequence shown here is derived from an EMBL/GenBank/DDBJ whole genome shotgun (WGS) entry which is preliminary data.</text>
</comment>
<dbReference type="Gene3D" id="3.40.720.10">
    <property type="entry name" value="Alkaline Phosphatase, subunit A"/>
    <property type="match status" value="1"/>
</dbReference>
<reference evidence="4 5" key="1">
    <citation type="journal article" date="2019" name="Int. J. Syst. Evol. Microbiol.">
        <title>The Global Catalogue of Microorganisms (GCM) 10K type strain sequencing project: providing services to taxonomists for standard genome sequencing and annotation.</title>
        <authorList>
            <consortium name="The Broad Institute Genomics Platform"/>
            <consortium name="The Broad Institute Genome Sequencing Center for Infectious Disease"/>
            <person name="Wu L."/>
            <person name="Ma J."/>
        </authorList>
    </citation>
    <scope>NUCLEOTIDE SEQUENCE [LARGE SCALE GENOMIC DNA]</scope>
    <source>
        <strain evidence="4 5">NBRC 111368</strain>
    </source>
</reference>
<comment type="similarity">
    <text evidence="1">Belongs to the sulfatase family.</text>
</comment>
<dbReference type="PANTHER" id="PTHR42693">
    <property type="entry name" value="ARYLSULFATASE FAMILY MEMBER"/>
    <property type="match status" value="1"/>
</dbReference>
<dbReference type="AlphaFoldDB" id="A0ABD5S3Z9"/>
<protein>
    <submittedName>
        <fullName evidence="4">Sulfatase-like hydrolase/transferase</fullName>
    </submittedName>
</protein>
<dbReference type="InterPro" id="IPR017850">
    <property type="entry name" value="Alkaline_phosphatase_core_sf"/>
</dbReference>
<proteinExistence type="inferred from homology"/>
<dbReference type="PANTHER" id="PTHR42693:SF53">
    <property type="entry name" value="ENDO-4-O-SULFATASE"/>
    <property type="match status" value="1"/>
</dbReference>
<dbReference type="EMBL" id="JBHSWU010000673">
    <property type="protein sequence ID" value="MFC6725728.1"/>
    <property type="molecule type" value="Genomic_DNA"/>
</dbReference>
<dbReference type="GO" id="GO:0016787">
    <property type="term" value="F:hydrolase activity"/>
    <property type="evidence" value="ECO:0007669"/>
    <property type="project" value="UniProtKB-KW"/>
</dbReference>
<name>A0ABD5S3Z9_9EURY</name>
<dbReference type="SUPFAM" id="SSF53649">
    <property type="entry name" value="Alkaline phosphatase-like"/>
    <property type="match status" value="1"/>
</dbReference>
<feature type="non-terminal residue" evidence="4">
    <location>
        <position position="360"/>
    </location>
</feature>
<evidence type="ECO:0000259" key="3">
    <source>
        <dbReference type="Pfam" id="PF00884"/>
    </source>
</evidence>
<dbReference type="InterPro" id="IPR000917">
    <property type="entry name" value="Sulfatase_N"/>
</dbReference>
<evidence type="ECO:0000313" key="4">
    <source>
        <dbReference type="EMBL" id="MFC6725728.1"/>
    </source>
</evidence>